<sequence>MPCTSTVSLDYYDFEWLGDASAGVISYRVTGTLEECSNGEFPDLSHFTVGFGCPLEFFPDEPVVGSVQYFLDGNLISTQAVSVDFVSSGEFPFDGIKFEQLDGDTVLKSAACGVDGDNRTHDAIFTFLLPEDVGFIYQECCVGIGWVGGTTRSPFCEECITGLCCSTKG</sequence>
<dbReference type="RefSeq" id="WP_146945655.1">
    <property type="nucleotide sequence ID" value="NZ_VOQF01000001.1"/>
</dbReference>
<dbReference type="EMBL" id="VOQF01000001">
    <property type="protein sequence ID" value="TXC92793.1"/>
    <property type="molecule type" value="Genomic_DNA"/>
</dbReference>
<comment type="caution">
    <text evidence="1">The sequence shown here is derived from an EMBL/GenBank/DDBJ whole genome shotgun (WGS) entry which is preliminary data.</text>
</comment>
<proteinExistence type="predicted"/>
<gene>
    <name evidence="1" type="ORF">FS935_00915</name>
</gene>
<organism evidence="1 2">
    <name type="scientific">Metabacillus litoralis</name>
    <dbReference type="NCBI Taxonomy" id="152268"/>
    <lineage>
        <taxon>Bacteria</taxon>
        <taxon>Bacillati</taxon>
        <taxon>Bacillota</taxon>
        <taxon>Bacilli</taxon>
        <taxon>Bacillales</taxon>
        <taxon>Bacillaceae</taxon>
        <taxon>Metabacillus</taxon>
    </lineage>
</organism>
<dbReference type="Proteomes" id="UP000321363">
    <property type="component" value="Unassembled WGS sequence"/>
</dbReference>
<reference evidence="1 2" key="1">
    <citation type="journal article" date="2005" name="Int. J. Syst. Evol. Microbiol.">
        <title>Bacillus litoralis sp. nov., isolated from a tidal flat of the Yellow Sea in Korea.</title>
        <authorList>
            <person name="Yoon J.H."/>
            <person name="Oh T.K."/>
        </authorList>
    </citation>
    <scope>NUCLEOTIDE SEQUENCE [LARGE SCALE GENOMIC DNA]</scope>
    <source>
        <strain evidence="1 2">SW-211</strain>
    </source>
</reference>
<name>A0A5C6W634_9BACI</name>
<accession>A0A5C6W634</accession>
<protein>
    <submittedName>
        <fullName evidence="1">Uncharacterized protein</fullName>
    </submittedName>
</protein>
<evidence type="ECO:0000313" key="1">
    <source>
        <dbReference type="EMBL" id="TXC92793.1"/>
    </source>
</evidence>
<keyword evidence="2" id="KW-1185">Reference proteome</keyword>
<evidence type="ECO:0000313" key="2">
    <source>
        <dbReference type="Proteomes" id="UP000321363"/>
    </source>
</evidence>
<dbReference type="AlphaFoldDB" id="A0A5C6W634"/>
<dbReference type="OrthoDB" id="2860440at2"/>